<dbReference type="Gene3D" id="3.40.710.10">
    <property type="entry name" value="DD-peptidase/beta-lactamase superfamily"/>
    <property type="match status" value="1"/>
</dbReference>
<evidence type="ECO:0000256" key="10">
    <source>
        <dbReference type="ARBA" id="ARBA00022984"/>
    </source>
</evidence>
<dbReference type="GO" id="GO:0009002">
    <property type="term" value="F:serine-type D-Ala-D-Ala carboxypeptidase activity"/>
    <property type="evidence" value="ECO:0007669"/>
    <property type="project" value="UniProtKB-EC"/>
</dbReference>
<evidence type="ECO:0000259" key="15">
    <source>
        <dbReference type="SMART" id="SM00936"/>
    </source>
</evidence>
<evidence type="ECO:0000256" key="14">
    <source>
        <dbReference type="SAM" id="SignalP"/>
    </source>
</evidence>
<evidence type="ECO:0000256" key="4">
    <source>
        <dbReference type="ARBA" id="ARBA00012448"/>
    </source>
</evidence>
<keyword evidence="10" id="KW-0573">Peptidoglycan synthesis</keyword>
<dbReference type="GO" id="GO:0008360">
    <property type="term" value="P:regulation of cell shape"/>
    <property type="evidence" value="ECO:0007669"/>
    <property type="project" value="UniProtKB-KW"/>
</dbReference>
<dbReference type="SUPFAM" id="SSF69189">
    <property type="entry name" value="Penicillin-binding protein associated domain"/>
    <property type="match status" value="1"/>
</dbReference>
<evidence type="ECO:0000256" key="12">
    <source>
        <dbReference type="ARBA" id="ARBA00034000"/>
    </source>
</evidence>
<dbReference type="Pfam" id="PF07943">
    <property type="entry name" value="PBP5_C"/>
    <property type="match status" value="1"/>
</dbReference>
<dbReference type="InterPro" id="IPR037167">
    <property type="entry name" value="Peptidase_S11_C_sf"/>
</dbReference>
<dbReference type="Gene3D" id="2.60.410.10">
    <property type="entry name" value="D-Ala-D-Ala carboxypeptidase, C-terminal domain"/>
    <property type="match status" value="1"/>
</dbReference>
<dbReference type="GO" id="GO:0009252">
    <property type="term" value="P:peptidoglycan biosynthetic process"/>
    <property type="evidence" value="ECO:0007669"/>
    <property type="project" value="UniProtKB-UniPathway"/>
</dbReference>
<comment type="catalytic activity">
    <reaction evidence="12">
        <text>Preferential cleavage: (Ac)2-L-Lys-D-Ala-|-D-Ala. Also transpeptidation of peptidyl-alanyl moieties that are N-acyl substituents of D-alanine.</text>
        <dbReference type="EC" id="3.4.16.4"/>
    </reaction>
</comment>
<evidence type="ECO:0000256" key="13">
    <source>
        <dbReference type="RuleBase" id="RU004016"/>
    </source>
</evidence>
<organism evidence="16 17">
    <name type="scientific">Kaistia hirudinis</name>
    <dbReference type="NCBI Taxonomy" id="1293440"/>
    <lineage>
        <taxon>Bacteria</taxon>
        <taxon>Pseudomonadati</taxon>
        <taxon>Pseudomonadota</taxon>
        <taxon>Alphaproteobacteria</taxon>
        <taxon>Hyphomicrobiales</taxon>
        <taxon>Kaistiaceae</taxon>
        <taxon>Kaistia</taxon>
    </lineage>
</organism>
<evidence type="ECO:0000256" key="6">
    <source>
        <dbReference type="ARBA" id="ARBA00022670"/>
    </source>
</evidence>
<dbReference type="SUPFAM" id="SSF56601">
    <property type="entry name" value="beta-lactamase/transpeptidase-like"/>
    <property type="match status" value="1"/>
</dbReference>
<evidence type="ECO:0000256" key="7">
    <source>
        <dbReference type="ARBA" id="ARBA00022729"/>
    </source>
</evidence>
<evidence type="ECO:0000256" key="9">
    <source>
        <dbReference type="ARBA" id="ARBA00022960"/>
    </source>
</evidence>
<dbReference type="UniPathway" id="UPA00219"/>
<sequence>MPSIGPAFRRLAVSLAVLTASALPALAAGYDSKAPYAILIDEDSGAVLYRKGDDIPFDPAAMVKMMTMAVVFDAIAAGEISLDQTFPVSENAWRTGGAPSGSATMFAALKSSVPVSDLLRGAIVQAGNDACLILAEGIAGSEAAFVRRMNDKASALRLAGSTFANVTGLGDPAQKATARDLATIADYLITHHPELYKIYAEPDFTWNKIYQRNRNPLLGAGLGVDGLSTGSTPEAGFGMTLSAVQDGHRTTLVVAGLPSEKDRTDEAKRLLGYAGSGFERVRFFAAGDPVANARVFGGIKGTVPLATHEPFDVLIEKGVRAPIRARAIYTGPLVAPVKKDQQVGVIRVWTDDDKVFEKPVFTTEAVGVGSMSQRAIDAVGQLLIGWL</sequence>
<evidence type="ECO:0000256" key="1">
    <source>
        <dbReference type="ARBA" id="ARBA00003217"/>
    </source>
</evidence>
<dbReference type="SMART" id="SM00936">
    <property type="entry name" value="PBP5_C"/>
    <property type="match status" value="1"/>
</dbReference>
<accession>A0A840AM16</accession>
<dbReference type="InterPro" id="IPR001967">
    <property type="entry name" value="Peptidase_S11_N"/>
</dbReference>
<evidence type="ECO:0000256" key="3">
    <source>
        <dbReference type="ARBA" id="ARBA00007164"/>
    </source>
</evidence>
<dbReference type="EMBL" id="JACIDS010000001">
    <property type="protein sequence ID" value="MBB3929585.1"/>
    <property type="molecule type" value="Genomic_DNA"/>
</dbReference>
<dbReference type="AlphaFoldDB" id="A0A840AM16"/>
<feature type="domain" description="Peptidase S11 D-Ala-D-Ala carboxypeptidase A C-terminal" evidence="15">
    <location>
        <begin position="278"/>
        <end position="368"/>
    </location>
</feature>
<keyword evidence="17" id="KW-1185">Reference proteome</keyword>
<comment type="caution">
    <text evidence="16">The sequence shown here is derived from an EMBL/GenBank/DDBJ whole genome shotgun (WGS) entry which is preliminary data.</text>
</comment>
<gene>
    <name evidence="16" type="ORF">GGR25_000604</name>
</gene>
<dbReference type="Pfam" id="PF00768">
    <property type="entry name" value="Peptidase_S11"/>
    <property type="match status" value="1"/>
</dbReference>
<dbReference type="Proteomes" id="UP000553963">
    <property type="component" value="Unassembled WGS sequence"/>
</dbReference>
<keyword evidence="6" id="KW-0645">Protease</keyword>
<evidence type="ECO:0000256" key="5">
    <source>
        <dbReference type="ARBA" id="ARBA00022645"/>
    </source>
</evidence>
<evidence type="ECO:0000256" key="11">
    <source>
        <dbReference type="ARBA" id="ARBA00023316"/>
    </source>
</evidence>
<dbReference type="GO" id="GO:0006508">
    <property type="term" value="P:proteolysis"/>
    <property type="evidence" value="ECO:0007669"/>
    <property type="project" value="UniProtKB-KW"/>
</dbReference>
<dbReference type="RefSeq" id="WP_183397226.1">
    <property type="nucleotide sequence ID" value="NZ_JACIDS010000001.1"/>
</dbReference>
<dbReference type="GO" id="GO:0071555">
    <property type="term" value="P:cell wall organization"/>
    <property type="evidence" value="ECO:0007669"/>
    <property type="project" value="UniProtKB-KW"/>
</dbReference>
<keyword evidence="9" id="KW-0133">Cell shape</keyword>
<comment type="similarity">
    <text evidence="3 13">Belongs to the peptidase S11 family.</text>
</comment>
<comment type="function">
    <text evidence="1">Removes C-terminal D-alanyl residues from sugar-peptide cell wall precursors.</text>
</comment>
<keyword evidence="5 16" id="KW-0121">Carboxypeptidase</keyword>
<feature type="signal peptide" evidence="14">
    <location>
        <begin position="1"/>
        <end position="27"/>
    </location>
</feature>
<protein>
    <recommendedName>
        <fullName evidence="4">serine-type D-Ala-D-Ala carboxypeptidase</fullName>
        <ecNumber evidence="4">3.4.16.4</ecNumber>
    </recommendedName>
</protein>
<name>A0A840AM16_9HYPH</name>
<dbReference type="EC" id="3.4.16.4" evidence="4"/>
<dbReference type="PANTHER" id="PTHR21581:SF6">
    <property type="entry name" value="TRAFFICKING PROTEIN PARTICLE COMPLEX SUBUNIT 12"/>
    <property type="match status" value="1"/>
</dbReference>
<evidence type="ECO:0000256" key="2">
    <source>
        <dbReference type="ARBA" id="ARBA00004752"/>
    </source>
</evidence>
<keyword evidence="8 16" id="KW-0378">Hydrolase</keyword>
<dbReference type="InterPro" id="IPR012338">
    <property type="entry name" value="Beta-lactam/transpept-like"/>
</dbReference>
<comment type="pathway">
    <text evidence="2">Cell wall biogenesis; peptidoglycan biosynthesis.</text>
</comment>
<evidence type="ECO:0000313" key="16">
    <source>
        <dbReference type="EMBL" id="MBB3929585.1"/>
    </source>
</evidence>
<evidence type="ECO:0000256" key="8">
    <source>
        <dbReference type="ARBA" id="ARBA00022801"/>
    </source>
</evidence>
<proteinExistence type="inferred from homology"/>
<dbReference type="InterPro" id="IPR015956">
    <property type="entry name" value="Peniciliin-bd_prot_C_sf"/>
</dbReference>
<keyword evidence="11" id="KW-0961">Cell wall biogenesis/degradation</keyword>
<evidence type="ECO:0000313" key="17">
    <source>
        <dbReference type="Proteomes" id="UP000553963"/>
    </source>
</evidence>
<dbReference type="InterPro" id="IPR018044">
    <property type="entry name" value="Peptidase_S11"/>
</dbReference>
<dbReference type="PANTHER" id="PTHR21581">
    <property type="entry name" value="D-ALANYL-D-ALANINE CARBOXYPEPTIDASE"/>
    <property type="match status" value="1"/>
</dbReference>
<dbReference type="InterPro" id="IPR012907">
    <property type="entry name" value="Peptidase_S11_C"/>
</dbReference>
<feature type="chain" id="PRO_5032546514" description="serine-type D-Ala-D-Ala carboxypeptidase" evidence="14">
    <location>
        <begin position="28"/>
        <end position="387"/>
    </location>
</feature>
<keyword evidence="7 14" id="KW-0732">Signal</keyword>
<reference evidence="16 17" key="1">
    <citation type="submission" date="2020-08" db="EMBL/GenBank/DDBJ databases">
        <title>Genomic Encyclopedia of Type Strains, Phase IV (KMG-IV): sequencing the most valuable type-strain genomes for metagenomic binning, comparative biology and taxonomic classification.</title>
        <authorList>
            <person name="Goeker M."/>
        </authorList>
    </citation>
    <scope>NUCLEOTIDE SEQUENCE [LARGE SCALE GENOMIC DNA]</scope>
    <source>
        <strain evidence="16 17">DSM 25966</strain>
    </source>
</reference>
<dbReference type="PRINTS" id="PR00725">
    <property type="entry name" value="DADACBPTASE1"/>
</dbReference>